<feature type="transmembrane region" description="Helical" evidence="1">
    <location>
        <begin position="112"/>
        <end position="130"/>
    </location>
</feature>
<evidence type="ECO:0000256" key="1">
    <source>
        <dbReference type="SAM" id="Phobius"/>
    </source>
</evidence>
<dbReference type="AlphaFoldDB" id="A0A226DSZ0"/>
<sequence length="364" mass="42462">MFTDLFSQEFSKTIKTANRLGFSLIWDKTNGRHKCMPNSPHFNLLLVIWYAWMGMCVGVYTLADRPKEVARYWNGMFLLSVKIHDTYWNFTGSTAVSTYNRNWLLITRPAKLLMYPLPFLIWCQILITPFHPMYIPTIFSNYPALFNLAYFFYAPAMLYSHAIVASYSIILIQTFPGLLLFIFPLLQELTLSKKPREVRKFKCSPELVSHPKHLVHVYRSLQLAMRELRLLLGIYFPIMQIILGQLALATGYVLIAEGRKIKLATRMTFLTCDAVAVLFWVAMMTCAGKIQKSSKECLISWRVNRDQWESKEDRRYMSKFRKSCKPLYFGLDGFMTVTHKSVLKFVQGIIRGLFRTLLTLKEEE</sequence>
<evidence type="ECO:0000313" key="3">
    <source>
        <dbReference type="Proteomes" id="UP000198287"/>
    </source>
</evidence>
<keyword evidence="3" id="KW-1185">Reference proteome</keyword>
<proteinExistence type="predicted"/>
<evidence type="ECO:0008006" key="4">
    <source>
        <dbReference type="Google" id="ProtNLM"/>
    </source>
</evidence>
<reference evidence="2 3" key="1">
    <citation type="submission" date="2015-12" db="EMBL/GenBank/DDBJ databases">
        <title>The genome of Folsomia candida.</title>
        <authorList>
            <person name="Faddeeva A."/>
            <person name="Derks M.F."/>
            <person name="Anvar Y."/>
            <person name="Smit S."/>
            <person name="Van Straalen N."/>
            <person name="Roelofs D."/>
        </authorList>
    </citation>
    <scope>NUCLEOTIDE SEQUENCE [LARGE SCALE GENOMIC DNA]</scope>
    <source>
        <strain evidence="2 3">VU population</strain>
        <tissue evidence="2">Whole body</tissue>
    </source>
</reference>
<feature type="transmembrane region" description="Helical" evidence="1">
    <location>
        <begin position="165"/>
        <end position="186"/>
    </location>
</feature>
<accession>A0A226DSZ0</accession>
<dbReference type="Proteomes" id="UP000198287">
    <property type="component" value="Unassembled WGS sequence"/>
</dbReference>
<feature type="transmembrane region" description="Helical" evidence="1">
    <location>
        <begin position="42"/>
        <end position="63"/>
    </location>
</feature>
<feature type="transmembrane region" description="Helical" evidence="1">
    <location>
        <begin position="230"/>
        <end position="255"/>
    </location>
</feature>
<feature type="transmembrane region" description="Helical" evidence="1">
    <location>
        <begin position="142"/>
        <end position="159"/>
    </location>
</feature>
<keyword evidence="1" id="KW-0472">Membrane</keyword>
<evidence type="ECO:0000313" key="2">
    <source>
        <dbReference type="EMBL" id="OXA48333.1"/>
    </source>
</evidence>
<gene>
    <name evidence="2" type="ORF">Fcan01_16909</name>
</gene>
<feature type="transmembrane region" description="Helical" evidence="1">
    <location>
        <begin position="267"/>
        <end position="286"/>
    </location>
</feature>
<keyword evidence="1" id="KW-0812">Transmembrane</keyword>
<protein>
    <recommendedName>
        <fullName evidence="4">Odorant receptor</fullName>
    </recommendedName>
</protein>
<dbReference type="EMBL" id="LNIX01000012">
    <property type="protein sequence ID" value="OXA48333.1"/>
    <property type="molecule type" value="Genomic_DNA"/>
</dbReference>
<comment type="caution">
    <text evidence="2">The sequence shown here is derived from an EMBL/GenBank/DDBJ whole genome shotgun (WGS) entry which is preliminary data.</text>
</comment>
<organism evidence="2 3">
    <name type="scientific">Folsomia candida</name>
    <name type="common">Springtail</name>
    <dbReference type="NCBI Taxonomy" id="158441"/>
    <lineage>
        <taxon>Eukaryota</taxon>
        <taxon>Metazoa</taxon>
        <taxon>Ecdysozoa</taxon>
        <taxon>Arthropoda</taxon>
        <taxon>Hexapoda</taxon>
        <taxon>Collembola</taxon>
        <taxon>Entomobryomorpha</taxon>
        <taxon>Isotomoidea</taxon>
        <taxon>Isotomidae</taxon>
        <taxon>Proisotominae</taxon>
        <taxon>Folsomia</taxon>
    </lineage>
</organism>
<name>A0A226DSZ0_FOLCA</name>
<keyword evidence="1" id="KW-1133">Transmembrane helix</keyword>